<dbReference type="AlphaFoldDB" id="A0AA97M001"/>
<accession>A0AA97M001</accession>
<dbReference type="GO" id="GO:0003677">
    <property type="term" value="F:DNA binding"/>
    <property type="evidence" value="ECO:0007669"/>
    <property type="project" value="InterPro"/>
</dbReference>
<dbReference type="PANTHER" id="PTHR11070:SF45">
    <property type="entry name" value="DNA 3'-5' HELICASE"/>
    <property type="match status" value="1"/>
</dbReference>
<dbReference type="GO" id="GO:0000725">
    <property type="term" value="P:recombinational repair"/>
    <property type="evidence" value="ECO:0007669"/>
    <property type="project" value="TreeGrafter"/>
</dbReference>
<dbReference type="RefSeq" id="WP_068693457.1">
    <property type="nucleotide sequence ID" value="NZ_CP063196.1"/>
</dbReference>
<evidence type="ECO:0000313" key="2">
    <source>
        <dbReference type="Proteomes" id="UP000265719"/>
    </source>
</evidence>
<dbReference type="InterPro" id="IPR000212">
    <property type="entry name" value="DNA_helicase_UvrD/REP"/>
</dbReference>
<dbReference type="GO" id="GO:0043138">
    <property type="term" value="F:3'-5' DNA helicase activity"/>
    <property type="evidence" value="ECO:0007669"/>
    <property type="project" value="TreeGrafter"/>
</dbReference>
<reference evidence="1" key="1">
    <citation type="submission" date="2020-10" db="EMBL/GenBank/DDBJ databases">
        <title>De novo genome project of the cellulose decomposer Thermobifida halotolerans type strain.</title>
        <authorList>
            <person name="Nagy I."/>
            <person name="Horvath B."/>
            <person name="Kukolya J."/>
            <person name="Nagy I."/>
            <person name="Orsini M."/>
        </authorList>
    </citation>
    <scope>NUCLEOTIDE SEQUENCE</scope>
    <source>
        <strain evidence="1">DSM 44931</strain>
    </source>
</reference>
<dbReference type="GO" id="GO:0005829">
    <property type="term" value="C:cytosol"/>
    <property type="evidence" value="ECO:0007669"/>
    <property type="project" value="TreeGrafter"/>
</dbReference>
<proteinExistence type="predicted"/>
<protein>
    <submittedName>
        <fullName evidence="1">AAA family ATPase</fullName>
    </submittedName>
</protein>
<name>A0AA97M001_9ACTN</name>
<keyword evidence="2" id="KW-1185">Reference proteome</keyword>
<dbReference type="Gene3D" id="3.40.50.300">
    <property type="entry name" value="P-loop containing nucleotide triphosphate hydrolases"/>
    <property type="match status" value="3"/>
</dbReference>
<evidence type="ECO:0000313" key="1">
    <source>
        <dbReference type="EMBL" id="UOE20910.1"/>
    </source>
</evidence>
<dbReference type="GO" id="GO:0005524">
    <property type="term" value="F:ATP binding"/>
    <property type="evidence" value="ECO:0007669"/>
    <property type="project" value="InterPro"/>
</dbReference>
<organism evidence="1 2">
    <name type="scientific">Thermobifida halotolerans</name>
    <dbReference type="NCBI Taxonomy" id="483545"/>
    <lineage>
        <taxon>Bacteria</taxon>
        <taxon>Bacillati</taxon>
        <taxon>Actinomycetota</taxon>
        <taxon>Actinomycetes</taxon>
        <taxon>Streptosporangiales</taxon>
        <taxon>Nocardiopsidaceae</taxon>
        <taxon>Thermobifida</taxon>
    </lineage>
</organism>
<dbReference type="Proteomes" id="UP000265719">
    <property type="component" value="Chromosome"/>
</dbReference>
<dbReference type="InterPro" id="IPR027417">
    <property type="entry name" value="P-loop_NTPase"/>
</dbReference>
<sequence length="707" mass="76523">MSETVPSFELDPEIRAERAFLSEARAALRRMHEDVVTTETVQDSSEDADYTFTNRLLVMDRQRRADALVDLPDVPLFFGRLDYPPGTVYESGPADSSSPVRAPDADRVYIGRRHVHDADGDALVIDWRAPVSAAFYRAGRDDPQGVLLRRRYGFSDSAELTAYEDEPLSAPGEGEASDAAGALLTAEIERPRSGPMRDIVATIQPEQDELVRAPMRPALCVQGAPGTGKTAVGLHRVAFLLYTERDRLRQDGGVAIVGPNRSFLSYIRNVLPALGEVGVRQTTVEELIGRVPVSRVEEPHAARIKGDARMAEVVFRDLWAQPRPLEEALVVSKGARRWRLYPDELAEVLTELRERGIGYGAGPTLLAQRLAHLVMQRIEFSGEPYEARTLSELRRNRAIGAAARKMWPKADPVRLVLGLLTDRDRLARAAGGILTDEEQEAILLPGRPRGPKSARWSVEDLALIDEAAALIERPSTLGHIVVDEAQDLSPMQCRALGRRCARGSLTVLGDIAQGTSPAAVDDWSTLLAHLGQPDARLAVLDRGFRVPAQIIDYAARLLPKIAPGLGAPTGVRQAPGALRVTEAAGSDYFDALVSACREALGGDGSVGLVAADSDVPAIRERLSAEGLEPALLGADEDALESARLVCVPATLAKGLEFDSVVVAEPARIVTAEPRGLNRLYVALTRAVSGLHIVHAEPLPASLRGLRP</sequence>
<dbReference type="KEGG" id="thao:NI17_006975"/>
<dbReference type="PANTHER" id="PTHR11070">
    <property type="entry name" value="UVRD / RECB / PCRA DNA HELICASE FAMILY MEMBER"/>
    <property type="match status" value="1"/>
</dbReference>
<dbReference type="SUPFAM" id="SSF52540">
    <property type="entry name" value="P-loop containing nucleoside triphosphate hydrolases"/>
    <property type="match status" value="1"/>
</dbReference>
<dbReference type="EMBL" id="CP063196">
    <property type="protein sequence ID" value="UOE20910.1"/>
    <property type="molecule type" value="Genomic_DNA"/>
</dbReference>
<gene>
    <name evidence="1" type="ORF">NI17_006975</name>
</gene>
<dbReference type="Pfam" id="PF13245">
    <property type="entry name" value="AAA_19"/>
    <property type="match status" value="1"/>
</dbReference>